<dbReference type="KEGG" id="acht:bsdcttw_42520"/>
<protein>
    <submittedName>
        <fullName evidence="1">Uncharacterized protein</fullName>
    </submittedName>
</protein>
<sequence length="61" mass="7066">MVSINKLIGGLKLIYNESNHFIYVICRYTEIICKLDDERLLQKLGHIILSYDLPSDLRSAI</sequence>
<gene>
    <name evidence="1" type="ORF">bsdcttw_42520</name>
</gene>
<evidence type="ECO:0000313" key="1">
    <source>
        <dbReference type="EMBL" id="BCK01212.1"/>
    </source>
</evidence>
<dbReference type="Proteomes" id="UP000515703">
    <property type="component" value="Chromosome"/>
</dbReference>
<reference evidence="1 2" key="2">
    <citation type="submission" date="2020-08" db="EMBL/GenBank/DDBJ databases">
        <authorList>
            <person name="Ueki A."/>
            <person name="Tonouchi A."/>
        </authorList>
    </citation>
    <scope>NUCLEOTIDE SEQUENCE [LARGE SCALE GENOMIC DNA]</scope>
    <source>
        <strain evidence="1 2">CTTW</strain>
    </source>
</reference>
<proteinExistence type="predicted"/>
<dbReference type="AlphaFoldDB" id="A0A7M3S9E4"/>
<dbReference type="EMBL" id="AP023368">
    <property type="protein sequence ID" value="BCK01212.1"/>
    <property type="molecule type" value="Genomic_DNA"/>
</dbReference>
<keyword evidence="2" id="KW-1185">Reference proteome</keyword>
<accession>A0A7M3S9E4</accession>
<evidence type="ECO:0000313" key="2">
    <source>
        <dbReference type="Proteomes" id="UP000515703"/>
    </source>
</evidence>
<name>A0A7M3S9E4_9FIRM</name>
<organism evidence="1 2">
    <name type="scientific">Anaerocolumna chitinilytica</name>
    <dbReference type="NCBI Taxonomy" id="1727145"/>
    <lineage>
        <taxon>Bacteria</taxon>
        <taxon>Bacillati</taxon>
        <taxon>Bacillota</taxon>
        <taxon>Clostridia</taxon>
        <taxon>Lachnospirales</taxon>
        <taxon>Lachnospiraceae</taxon>
        <taxon>Anaerocolumna</taxon>
    </lineage>
</organism>
<reference evidence="1 2" key="1">
    <citation type="submission" date="2020-08" db="EMBL/GenBank/DDBJ databases">
        <title>Draft genome sequencing of an Anaerocolumna strain isolated from anoxic soil subjected to BSD treatment.</title>
        <authorList>
            <person name="Uek A."/>
            <person name="Tonouchi A."/>
        </authorList>
    </citation>
    <scope>NUCLEOTIDE SEQUENCE [LARGE SCALE GENOMIC DNA]</scope>
    <source>
        <strain evidence="1 2">CTTW</strain>
    </source>
</reference>